<accession>A0A8H6SIG6</accession>
<dbReference type="AlphaFoldDB" id="A0A8H6SIG6"/>
<reference evidence="2" key="1">
    <citation type="submission" date="2020-05" db="EMBL/GenBank/DDBJ databases">
        <title>Mycena genomes resolve the evolution of fungal bioluminescence.</title>
        <authorList>
            <person name="Tsai I.J."/>
        </authorList>
    </citation>
    <scope>NUCLEOTIDE SEQUENCE</scope>
    <source>
        <strain evidence="2">171206Taipei</strain>
    </source>
</reference>
<organism evidence="2 3">
    <name type="scientific">Mycena indigotica</name>
    <dbReference type="NCBI Taxonomy" id="2126181"/>
    <lineage>
        <taxon>Eukaryota</taxon>
        <taxon>Fungi</taxon>
        <taxon>Dikarya</taxon>
        <taxon>Basidiomycota</taxon>
        <taxon>Agaricomycotina</taxon>
        <taxon>Agaricomycetes</taxon>
        <taxon>Agaricomycetidae</taxon>
        <taxon>Agaricales</taxon>
        <taxon>Marasmiineae</taxon>
        <taxon>Mycenaceae</taxon>
        <taxon>Mycena</taxon>
    </lineage>
</organism>
<dbReference type="GeneID" id="59347923"/>
<name>A0A8H6SIG6_9AGAR</name>
<dbReference type="Proteomes" id="UP000636479">
    <property type="component" value="Unassembled WGS sequence"/>
</dbReference>
<feature type="region of interest" description="Disordered" evidence="1">
    <location>
        <begin position="46"/>
        <end position="159"/>
    </location>
</feature>
<comment type="caution">
    <text evidence="2">The sequence shown here is derived from an EMBL/GenBank/DDBJ whole genome shotgun (WGS) entry which is preliminary data.</text>
</comment>
<dbReference type="EMBL" id="JACAZF010000007">
    <property type="protein sequence ID" value="KAF7299261.1"/>
    <property type="molecule type" value="Genomic_DNA"/>
</dbReference>
<feature type="compositionally biased region" description="Gly residues" evidence="1">
    <location>
        <begin position="103"/>
        <end position="125"/>
    </location>
</feature>
<feature type="compositionally biased region" description="Gly residues" evidence="1">
    <location>
        <begin position="67"/>
        <end position="88"/>
    </location>
</feature>
<protein>
    <recommendedName>
        <fullName evidence="4">SAM domain-containing protein</fullName>
    </recommendedName>
</protein>
<evidence type="ECO:0000313" key="2">
    <source>
        <dbReference type="EMBL" id="KAF7299261.1"/>
    </source>
</evidence>
<keyword evidence="3" id="KW-1185">Reference proteome</keyword>
<proteinExistence type="predicted"/>
<evidence type="ECO:0000313" key="3">
    <source>
        <dbReference type="Proteomes" id="UP000636479"/>
    </source>
</evidence>
<sequence>MGNGRFGAGISGGIGFGTGGIAGFNNGFHGGTDAWVRGQNQISAYEEDNLSRSSSPPSRPGMPGSKISGGIGGNGGNGALGGRGGTGQGVRIREESRFREITGGTGGNGGTGSANGGDGGTGEGVWIGDSDRSPSVSEYGTPASDYSPPSTIGSPRSGASARLPAMSLEAFCARYSLSERIEHLLQEQGYETAGGLFGVSEQDLSEAGLKKGQIGEVKRAVRAWLAENDISPH</sequence>
<evidence type="ECO:0000256" key="1">
    <source>
        <dbReference type="SAM" id="MobiDB-lite"/>
    </source>
</evidence>
<evidence type="ECO:0008006" key="4">
    <source>
        <dbReference type="Google" id="ProtNLM"/>
    </source>
</evidence>
<gene>
    <name evidence="2" type="ORF">MIND_00874800</name>
</gene>
<dbReference type="OrthoDB" id="3025659at2759"/>
<feature type="compositionally biased region" description="Low complexity" evidence="1">
    <location>
        <begin position="51"/>
        <end position="66"/>
    </location>
</feature>
<dbReference type="RefSeq" id="XP_037218649.1">
    <property type="nucleotide sequence ID" value="XM_037365407.1"/>
</dbReference>
<feature type="compositionally biased region" description="Basic and acidic residues" evidence="1">
    <location>
        <begin position="91"/>
        <end position="100"/>
    </location>
</feature>